<evidence type="ECO:0000313" key="4">
    <source>
        <dbReference type="EMBL" id="MRW86069.1"/>
    </source>
</evidence>
<evidence type="ECO:0000256" key="2">
    <source>
        <dbReference type="SAM" id="SignalP"/>
    </source>
</evidence>
<dbReference type="InterPro" id="IPR001638">
    <property type="entry name" value="Solute-binding_3/MltF_N"/>
</dbReference>
<keyword evidence="5" id="KW-1185">Reference proteome</keyword>
<dbReference type="Proteomes" id="UP000439986">
    <property type="component" value="Unassembled WGS sequence"/>
</dbReference>
<proteinExistence type="predicted"/>
<dbReference type="AlphaFoldDB" id="A0A844DE23"/>
<accession>A0A844DE23</accession>
<organism evidence="4 5">
    <name type="scientific">Duganella aquatilis</name>
    <dbReference type="NCBI Taxonomy" id="2666082"/>
    <lineage>
        <taxon>Bacteria</taxon>
        <taxon>Pseudomonadati</taxon>
        <taxon>Pseudomonadota</taxon>
        <taxon>Betaproteobacteria</taxon>
        <taxon>Burkholderiales</taxon>
        <taxon>Oxalobacteraceae</taxon>
        <taxon>Telluria group</taxon>
        <taxon>Duganella</taxon>
    </lineage>
</organism>
<feature type="chain" id="PRO_5032610640" evidence="2">
    <location>
        <begin position="20"/>
        <end position="235"/>
    </location>
</feature>
<dbReference type="EMBL" id="WKJL01000014">
    <property type="protein sequence ID" value="MRW86069.1"/>
    <property type="molecule type" value="Genomic_DNA"/>
</dbReference>
<protein>
    <submittedName>
        <fullName evidence="4">Transporter substrate-binding domain-containing protein</fullName>
    </submittedName>
</protein>
<reference evidence="4 5" key="1">
    <citation type="submission" date="2019-11" db="EMBL/GenBank/DDBJ databases">
        <title>Novel species isolated from a subtropical stream in China.</title>
        <authorList>
            <person name="Lu H."/>
        </authorList>
    </citation>
    <scope>NUCLEOTIDE SEQUENCE [LARGE SCALE GENOMIC DNA]</scope>
    <source>
        <strain evidence="4 5">FT26W</strain>
    </source>
</reference>
<name>A0A844DE23_9BURK</name>
<dbReference type="PANTHER" id="PTHR35936">
    <property type="entry name" value="MEMBRANE-BOUND LYTIC MUREIN TRANSGLYCOSYLASE F"/>
    <property type="match status" value="1"/>
</dbReference>
<dbReference type="PANTHER" id="PTHR35936:SF6">
    <property type="entry name" value="AMINO ACID ABC TRANSPORTER SUBSTRATE-BINDING PAAT FAMILY PROTEIN"/>
    <property type="match status" value="1"/>
</dbReference>
<evidence type="ECO:0000313" key="5">
    <source>
        <dbReference type="Proteomes" id="UP000439986"/>
    </source>
</evidence>
<evidence type="ECO:0000259" key="3">
    <source>
        <dbReference type="SMART" id="SM00062"/>
    </source>
</evidence>
<keyword evidence="1 2" id="KW-0732">Signal</keyword>
<dbReference type="Gene3D" id="3.40.190.10">
    <property type="entry name" value="Periplasmic binding protein-like II"/>
    <property type="match status" value="2"/>
</dbReference>
<feature type="domain" description="Solute-binding protein family 3/N-terminal" evidence="3">
    <location>
        <begin position="30"/>
        <end position="235"/>
    </location>
</feature>
<gene>
    <name evidence="4" type="ORF">GJ698_18515</name>
</gene>
<feature type="signal peptide" evidence="2">
    <location>
        <begin position="1"/>
        <end position="19"/>
    </location>
</feature>
<dbReference type="SUPFAM" id="SSF53850">
    <property type="entry name" value="Periplasmic binding protein-like II"/>
    <property type="match status" value="1"/>
</dbReference>
<sequence>MKSTPLMFAMLLAAAPAHAAEKAPLRYVEKIDAMLGPDQQKPNPFQQKMGAALARQLGRKVQFVSLPRTRIMAALESGDGDVLCSYLPEWTPGDVNWTRAFIPVVEVLLTLQHVKAPESMEELRGKRIGTVLGFRYPTMEKALGKDFIRDDAPTSTLSLKKWTAGRFDYLLTPRSVIAQHLNDGMLPPGYHTLTISEVKTKCAVSRKSRITVEEVDAAINALEKNGELSAILKLR</sequence>
<comment type="caution">
    <text evidence="4">The sequence shown here is derived from an EMBL/GenBank/DDBJ whole genome shotgun (WGS) entry which is preliminary data.</text>
</comment>
<dbReference type="SMART" id="SM00062">
    <property type="entry name" value="PBPb"/>
    <property type="match status" value="1"/>
</dbReference>
<evidence type="ECO:0000256" key="1">
    <source>
        <dbReference type="ARBA" id="ARBA00022729"/>
    </source>
</evidence>
<dbReference type="RefSeq" id="WP_154359337.1">
    <property type="nucleotide sequence ID" value="NZ_WKJL01000014.1"/>
</dbReference>